<feature type="compositionally biased region" description="Basic and acidic residues" evidence="1">
    <location>
        <begin position="1918"/>
        <end position="1937"/>
    </location>
</feature>
<evidence type="ECO:0000313" key="2">
    <source>
        <dbReference type="EMBL" id="KAH7016644.1"/>
    </source>
</evidence>
<feature type="compositionally biased region" description="Basic and acidic residues" evidence="1">
    <location>
        <begin position="1586"/>
        <end position="1598"/>
    </location>
</feature>
<keyword evidence="3" id="KW-1185">Reference proteome</keyword>
<accession>A0ABQ8FRY5</accession>
<feature type="compositionally biased region" description="Basic and acidic residues" evidence="1">
    <location>
        <begin position="1875"/>
        <end position="1889"/>
    </location>
</feature>
<feature type="compositionally biased region" description="Polar residues" evidence="1">
    <location>
        <begin position="1900"/>
        <end position="1911"/>
    </location>
</feature>
<feature type="compositionally biased region" description="Polar residues" evidence="1">
    <location>
        <begin position="965"/>
        <end position="974"/>
    </location>
</feature>
<feature type="compositionally biased region" description="Polar residues" evidence="1">
    <location>
        <begin position="587"/>
        <end position="603"/>
    </location>
</feature>
<feature type="region of interest" description="Disordered" evidence="1">
    <location>
        <begin position="583"/>
        <end position="603"/>
    </location>
</feature>
<feature type="compositionally biased region" description="Basic and acidic residues" evidence="1">
    <location>
        <begin position="739"/>
        <end position="756"/>
    </location>
</feature>
<proteinExistence type="predicted"/>
<feature type="region of interest" description="Disordered" evidence="1">
    <location>
        <begin position="1572"/>
        <end position="1961"/>
    </location>
</feature>
<organism evidence="2 3">
    <name type="scientific">Macrophomina phaseolina</name>
    <dbReference type="NCBI Taxonomy" id="35725"/>
    <lineage>
        <taxon>Eukaryota</taxon>
        <taxon>Fungi</taxon>
        <taxon>Dikarya</taxon>
        <taxon>Ascomycota</taxon>
        <taxon>Pezizomycotina</taxon>
        <taxon>Dothideomycetes</taxon>
        <taxon>Dothideomycetes incertae sedis</taxon>
        <taxon>Botryosphaeriales</taxon>
        <taxon>Botryosphaeriaceae</taxon>
        <taxon>Macrophomina</taxon>
    </lineage>
</organism>
<protein>
    <submittedName>
        <fullName evidence="2">Uncharacterized protein</fullName>
    </submittedName>
</protein>
<feature type="region of interest" description="Disordered" evidence="1">
    <location>
        <begin position="530"/>
        <end position="570"/>
    </location>
</feature>
<feature type="compositionally biased region" description="Pro residues" evidence="1">
    <location>
        <begin position="951"/>
        <end position="962"/>
    </location>
</feature>
<feature type="compositionally biased region" description="Low complexity" evidence="1">
    <location>
        <begin position="556"/>
        <end position="570"/>
    </location>
</feature>
<feature type="compositionally biased region" description="Basic and acidic residues" evidence="1">
    <location>
        <begin position="1605"/>
        <end position="1630"/>
    </location>
</feature>
<feature type="region of interest" description="Disordered" evidence="1">
    <location>
        <begin position="459"/>
        <end position="479"/>
    </location>
</feature>
<dbReference type="InterPro" id="IPR022198">
    <property type="entry name" value="DUF3723"/>
</dbReference>
<feature type="compositionally biased region" description="Acidic residues" evidence="1">
    <location>
        <begin position="1631"/>
        <end position="1669"/>
    </location>
</feature>
<dbReference type="Proteomes" id="UP000774617">
    <property type="component" value="Unassembled WGS sequence"/>
</dbReference>
<sequence length="1961" mass="222524">MTSFPADHDIDSRKRQRYRGTVRVDIESLSFASHLRQDKIQPAGYYRPHQEYRLEPHNHIPVSIDDLTLRRCLQATGLRRKDLLNNTRSGYHFLAVPPDLRLCCLRGWAQVAAAKNYYSDPQDRWWIVDLYDIGTDQKLKHYLADQHWRAERLNDGEIIQKAYDYGIDAERQHVLSALGPTAQKLFKTLSTKTENRKLYDALLRYLDHTLRRGNETLSYTDTVALTMKKELSCYLDVVVYIWTRIACGKEDWLMRIDSATVKALEGKAPRCSRADRGRLQFLIRKQKIFVNFSKEERQLISQGLEYLPPMIILTQHTFFRDAKNLLKPWSACLKWLLPPLSRKSPDLFSALAENFTATNSVEVQISEMRFEKRACDKVDAYRLAYLQLFIFAIRHWTHIPTKPVKKDSKAKPKARVNQTVLRAYGDLASRLGYYTEEIQRLLELPASTIPDTVVGEPQFVTGEDGPSLRHRSGGATADEHEHDKAFTFWDNLKGADVDNDEDVTSFFVLACQFYAFFKCRISKEMIGASRLSDGPPSDHDGSASSPSPFSTIGADSEGTQRSSGSSVSRGESYYYDTFSEQGLKMSPRQNGNAPKQSPWTHEGQSLQAGEVRLGLHQRHLPESRPRTRRYLSTESLLGTSMAVSRETSTTVPGSHTTEGQSSALFEPCLDLPTGDPLHDISDGIRSYSADDLGPSNDEAAPLVTHTSEAPSEQLNKEQEQQSLTTTEYVQCHPLAPPHEVTDPGTRHTPHGSRDSVDNNADVACILASPALDYPGCDDEMFDASTILEEGHQDVPQPSTSLLSAEPRLDHIQGQTTYCHELITVAQQEQESPVSFPSPLRGEAEHYIIFGPLYAENLFPLFLQAQTARARMNWSREPKSMPGRDICMVGAESSECIRMIEAPAVLPNGPPTHITASQSPLYGIPAAQATATGYTSSGLITTGRLNAFTALPRPPDSSEPPQQPETGSSPMQQEHGNFDVHVLGSRAQDWHYSEDSRDEDCHTMRGNDAHEINERSALDRQMAANECVAVSTRSQSLSVALALPENEEAPSCATPHLLDAGSGRLVPRGLLEWTENFEEEASIHPHLHLTPDGQEDESRRVSDAFTSISGGSLAHAPSFPIHRERENEGAPVSPFDSNSALTLRAAQGSEEAFSNSPFPLNLVTRDDSEHNIIRQSSATVASEYSLQPENISCSTVASNEQGDLKENPVSEPAKNTHDQELPLASLTFNEEKYNRARESHTDPFPGQRDFVNDLFDDISVTQVSEIRDEHPDESEENFHYQDSVQFSGSVENIMPRHTPQANKDQLPECDLPVDSSAHPTAPSTYAADILNEQSRGETMALHNDLVSGDDSDEKGLRPVAMPEACQPPSAAPGLAAEAHLLADTPYDIPLDAHDGQVADQEIAFTRASTAVPNMHQTATAATSPTEGATHKGRNRNIYILIANDQFRHERSSDQAIVQDAQKYCREGQALFVISREASRPKLYSVLPEDIHISLWSRMSPWLIVRDRRSIDGVDSDFVAQITNYMEQVPYKTILKREADPAWDEDLDLRRPTKWPRKDQNSKQDPFIELQASALQQAEQGGTSSVRQADETTEEPRENIEQEEEGERGMREEEQREEKEGEEEKKNYKQNEQEEGVEEREEEEEEREQGEREEEEEEERGQGEREEEEKEQEEREQGEREQEQSRDFSFVAPITDYIEPTPYTNTLKRKASPTWDEDLNLIRPTKWPRVDHNGNQELYFGQREHEEIEQEEEEHKREEVERAHEESEHKDRREEEREHEKRKEEGGEQERIEQERREQERIEQERREQERIEQERREQERREQKESEYEREKEEERKQKERGQEEGEHEITDYVESASYINTLKRKAIPTGDEDLDLRRPTKWPRRDQNGKQDLFLELQASALQQGGTSSVGQADETTEETRENIGREEEGEKETPDNRKRRRWGTYGLLPSRLNPDGSESS</sequence>
<feature type="compositionally biased region" description="Basic and acidic residues" evidence="1">
    <location>
        <begin position="1751"/>
        <end position="1850"/>
    </location>
</feature>
<feature type="compositionally biased region" description="Polar residues" evidence="1">
    <location>
        <begin position="704"/>
        <end position="713"/>
    </location>
</feature>
<feature type="region of interest" description="Disordered" evidence="1">
    <location>
        <begin position="683"/>
        <end position="757"/>
    </location>
</feature>
<name>A0ABQ8FRY5_9PEZI</name>
<evidence type="ECO:0000256" key="1">
    <source>
        <dbReference type="SAM" id="MobiDB-lite"/>
    </source>
</evidence>
<dbReference type="EMBL" id="JAGTJR010000074">
    <property type="protein sequence ID" value="KAH7016644.1"/>
    <property type="molecule type" value="Genomic_DNA"/>
</dbReference>
<feature type="compositionally biased region" description="Basic and acidic residues" evidence="1">
    <location>
        <begin position="1201"/>
        <end position="1219"/>
    </location>
</feature>
<gene>
    <name evidence="2" type="ORF">B0J12DRAFT_705659</name>
</gene>
<feature type="region of interest" description="Disordered" evidence="1">
    <location>
        <begin position="1196"/>
        <end position="1219"/>
    </location>
</feature>
<feature type="region of interest" description="Disordered" evidence="1">
    <location>
        <begin position="947"/>
        <end position="974"/>
    </location>
</feature>
<evidence type="ECO:0000313" key="3">
    <source>
        <dbReference type="Proteomes" id="UP000774617"/>
    </source>
</evidence>
<reference evidence="2 3" key="1">
    <citation type="journal article" date="2021" name="Nat. Commun.">
        <title>Genetic determinants of endophytism in the Arabidopsis root mycobiome.</title>
        <authorList>
            <person name="Mesny F."/>
            <person name="Miyauchi S."/>
            <person name="Thiergart T."/>
            <person name="Pickel B."/>
            <person name="Atanasova L."/>
            <person name="Karlsson M."/>
            <person name="Huettel B."/>
            <person name="Barry K.W."/>
            <person name="Haridas S."/>
            <person name="Chen C."/>
            <person name="Bauer D."/>
            <person name="Andreopoulos W."/>
            <person name="Pangilinan J."/>
            <person name="LaButti K."/>
            <person name="Riley R."/>
            <person name="Lipzen A."/>
            <person name="Clum A."/>
            <person name="Drula E."/>
            <person name="Henrissat B."/>
            <person name="Kohler A."/>
            <person name="Grigoriev I.V."/>
            <person name="Martin F.M."/>
            <person name="Hacquard S."/>
        </authorList>
    </citation>
    <scope>NUCLEOTIDE SEQUENCE [LARGE SCALE GENOMIC DNA]</scope>
    <source>
        <strain evidence="2 3">MPI-SDFR-AT-0080</strain>
    </source>
</reference>
<dbReference type="Pfam" id="PF12520">
    <property type="entry name" value="DUF3723"/>
    <property type="match status" value="2"/>
</dbReference>
<comment type="caution">
    <text evidence="2">The sequence shown here is derived from an EMBL/GenBank/DDBJ whole genome shotgun (WGS) entry which is preliminary data.</text>
</comment>
<feature type="compositionally biased region" description="Basic and acidic residues" evidence="1">
    <location>
        <begin position="1670"/>
        <end position="1684"/>
    </location>
</feature>